<reference evidence="1 2" key="1">
    <citation type="submission" date="2013-11" db="EMBL/GenBank/DDBJ databases">
        <title>Genome sequencing of Stegodyphus mimosarum.</title>
        <authorList>
            <person name="Bechsgaard J."/>
        </authorList>
    </citation>
    <scope>NUCLEOTIDE SEQUENCE [LARGE SCALE GENOMIC DNA]</scope>
</reference>
<proteinExistence type="predicted"/>
<dbReference type="Proteomes" id="UP000054359">
    <property type="component" value="Unassembled WGS sequence"/>
</dbReference>
<gene>
    <name evidence="1" type="ORF">X975_08043</name>
</gene>
<dbReference type="AlphaFoldDB" id="A0A087T9C7"/>
<evidence type="ECO:0000313" key="1">
    <source>
        <dbReference type="EMBL" id="KFM61716.1"/>
    </source>
</evidence>
<name>A0A087T9C7_STEMI</name>
<keyword evidence="2" id="KW-1185">Reference proteome</keyword>
<organism evidence="1 2">
    <name type="scientific">Stegodyphus mimosarum</name>
    <name type="common">African social velvet spider</name>
    <dbReference type="NCBI Taxonomy" id="407821"/>
    <lineage>
        <taxon>Eukaryota</taxon>
        <taxon>Metazoa</taxon>
        <taxon>Ecdysozoa</taxon>
        <taxon>Arthropoda</taxon>
        <taxon>Chelicerata</taxon>
        <taxon>Arachnida</taxon>
        <taxon>Araneae</taxon>
        <taxon>Araneomorphae</taxon>
        <taxon>Entelegynae</taxon>
        <taxon>Eresoidea</taxon>
        <taxon>Eresidae</taxon>
        <taxon>Stegodyphus</taxon>
    </lineage>
</organism>
<protein>
    <submittedName>
        <fullName evidence="1">Uncharacterized protein</fullName>
    </submittedName>
</protein>
<evidence type="ECO:0000313" key="2">
    <source>
        <dbReference type="Proteomes" id="UP000054359"/>
    </source>
</evidence>
<sequence length="93" mass="11575">MLVNLFRNVFFFSLFKKITRPLFFAVSHLIVYLRVVFARIENEYRELRVTLLNHQCEFFYYFQKNSVARCREKRELFFAFQFIFVNEFFITLC</sequence>
<dbReference type="EMBL" id="KK114107">
    <property type="protein sequence ID" value="KFM61716.1"/>
    <property type="molecule type" value="Genomic_DNA"/>
</dbReference>
<accession>A0A087T9C7</accession>
<feature type="non-terminal residue" evidence="1">
    <location>
        <position position="93"/>
    </location>
</feature>